<dbReference type="PROSITE" id="PS00211">
    <property type="entry name" value="ABC_TRANSPORTER_1"/>
    <property type="match status" value="1"/>
</dbReference>
<dbReference type="Proteomes" id="UP001332243">
    <property type="component" value="Unassembled WGS sequence"/>
</dbReference>
<evidence type="ECO:0000256" key="1">
    <source>
        <dbReference type="ARBA" id="ARBA00005417"/>
    </source>
</evidence>
<dbReference type="GO" id="GO:0005524">
    <property type="term" value="F:ATP binding"/>
    <property type="evidence" value="ECO:0007669"/>
    <property type="project" value="UniProtKB-KW"/>
</dbReference>
<keyword evidence="2" id="KW-0813">Transport</keyword>
<evidence type="ECO:0000256" key="3">
    <source>
        <dbReference type="ARBA" id="ARBA00022741"/>
    </source>
</evidence>
<feature type="domain" description="ABC transporter" evidence="5">
    <location>
        <begin position="5"/>
        <end position="230"/>
    </location>
</feature>
<dbReference type="PROSITE" id="PS50893">
    <property type="entry name" value="ABC_TRANSPORTER_2"/>
    <property type="match status" value="1"/>
</dbReference>
<dbReference type="InterPro" id="IPR017871">
    <property type="entry name" value="ABC_transporter-like_CS"/>
</dbReference>
<gene>
    <name evidence="6" type="ORF">V1633_28810</name>
</gene>
<dbReference type="SMART" id="SM00382">
    <property type="entry name" value="AAA"/>
    <property type="match status" value="1"/>
</dbReference>
<evidence type="ECO:0000259" key="5">
    <source>
        <dbReference type="PROSITE" id="PS50893"/>
    </source>
</evidence>
<dbReference type="Pfam" id="PF00005">
    <property type="entry name" value="ABC_tran"/>
    <property type="match status" value="1"/>
</dbReference>
<keyword evidence="7" id="KW-1185">Reference proteome</keyword>
<dbReference type="PANTHER" id="PTHR43335:SF4">
    <property type="entry name" value="ABC TRANSPORTER, ATP-BINDING PROTEIN"/>
    <property type="match status" value="1"/>
</dbReference>
<organism evidence="6 7">
    <name type="scientific">Plantactinospora sonchi</name>
    <dbReference type="NCBI Taxonomy" id="1544735"/>
    <lineage>
        <taxon>Bacteria</taxon>
        <taxon>Bacillati</taxon>
        <taxon>Actinomycetota</taxon>
        <taxon>Actinomycetes</taxon>
        <taxon>Micromonosporales</taxon>
        <taxon>Micromonosporaceae</taxon>
        <taxon>Plantactinospora</taxon>
    </lineage>
</organism>
<comment type="similarity">
    <text evidence="1">Belongs to the ABC transporter superfamily.</text>
</comment>
<dbReference type="SUPFAM" id="SSF52540">
    <property type="entry name" value="P-loop containing nucleoside triphosphate hydrolases"/>
    <property type="match status" value="1"/>
</dbReference>
<dbReference type="EMBL" id="JAZGQK010000028">
    <property type="protein sequence ID" value="MEE6262493.1"/>
    <property type="molecule type" value="Genomic_DNA"/>
</dbReference>
<dbReference type="Gene3D" id="3.40.50.300">
    <property type="entry name" value="P-loop containing nucleotide triphosphate hydrolases"/>
    <property type="match status" value="1"/>
</dbReference>
<evidence type="ECO:0000256" key="4">
    <source>
        <dbReference type="ARBA" id="ARBA00022840"/>
    </source>
</evidence>
<sequence length="308" mass="32270">MEATIEARGLRKRYGSTTAVHDLSFTVRAGQVTGFVGPNGAGKSTTMRMILGLDSPDAGTALVGGRPYRALGTPLRQVGALLDAAAVHPGRRARDHLLWMAHSNGLPVRRVDEVIEQVGLGSAARRRAGGFSLGMRQRLGIAGALLGDPPILLFDEPVNGLDPEGIRWIRGLLRSLAAQGRAVLVSSHLMGELEGTADHLLVIGRGRLIADTSVAELLAVASGDRVALRTGRRAEAMTLLANAGATVAAIDAERVTVSGLPAEQVVAVLTERGVAFSEVVAHRASLEEAYMELTRDAGEFAASAGREA</sequence>
<evidence type="ECO:0000313" key="7">
    <source>
        <dbReference type="Proteomes" id="UP001332243"/>
    </source>
</evidence>
<protein>
    <submittedName>
        <fullName evidence="6">ATP-binding cassette domain-containing protein</fullName>
    </submittedName>
</protein>
<dbReference type="InterPro" id="IPR003593">
    <property type="entry name" value="AAA+_ATPase"/>
</dbReference>
<reference evidence="6 7" key="1">
    <citation type="submission" date="2024-01" db="EMBL/GenBank/DDBJ databases">
        <title>Genome insights into Plantactinospora sonchi sp. nov.</title>
        <authorList>
            <person name="Wang L."/>
        </authorList>
    </citation>
    <scope>NUCLEOTIDE SEQUENCE [LARGE SCALE GENOMIC DNA]</scope>
    <source>
        <strain evidence="6 7">NEAU-QY2</strain>
    </source>
</reference>
<evidence type="ECO:0000313" key="6">
    <source>
        <dbReference type="EMBL" id="MEE6262493.1"/>
    </source>
</evidence>
<comment type="caution">
    <text evidence="6">The sequence shown here is derived from an EMBL/GenBank/DDBJ whole genome shotgun (WGS) entry which is preliminary data.</text>
</comment>
<proteinExistence type="inferred from homology"/>
<keyword evidence="4 6" id="KW-0067">ATP-binding</keyword>
<accession>A0ABU7S131</accession>
<name>A0ABU7S131_9ACTN</name>
<keyword evidence="3" id="KW-0547">Nucleotide-binding</keyword>
<dbReference type="PANTHER" id="PTHR43335">
    <property type="entry name" value="ABC TRANSPORTER, ATP-BINDING PROTEIN"/>
    <property type="match status" value="1"/>
</dbReference>
<dbReference type="InterPro" id="IPR027417">
    <property type="entry name" value="P-loop_NTPase"/>
</dbReference>
<evidence type="ECO:0000256" key="2">
    <source>
        <dbReference type="ARBA" id="ARBA00022448"/>
    </source>
</evidence>
<dbReference type="RefSeq" id="WP_331217427.1">
    <property type="nucleotide sequence ID" value="NZ_JAZGQK010000028.1"/>
</dbReference>
<dbReference type="InterPro" id="IPR003439">
    <property type="entry name" value="ABC_transporter-like_ATP-bd"/>
</dbReference>